<keyword evidence="3" id="KW-1185">Reference proteome</keyword>
<accession>A0A286UJA2</accession>
<protein>
    <submittedName>
        <fullName evidence="2">Branched-chain alpha-keto acid dehydrogenase E1-alpha subunit</fullName>
    </submittedName>
</protein>
<dbReference type="Gene3D" id="3.40.1410.10">
    <property type="entry name" value="Chorismate lyase-like"/>
    <property type="match status" value="1"/>
</dbReference>
<evidence type="ECO:0000313" key="2">
    <source>
        <dbReference type="EMBL" id="PAV19579.1"/>
    </source>
</evidence>
<dbReference type="InParanoid" id="A0A286UJA2"/>
<sequence>MPSIDSYDASVTSIEFDWPKGITPLERIMLSASGDLQRLLSAFFNRPVTITPIYANTTCHSPEKSRRTSLSKSSSLSSSPLSYPPINATKVSAYPSPSAPTTQKRQVHLVCSGRTVCVATSNVCITSSECARLFLDEGYAIGQLFRKLGRVPRFELLDAGLVDDQENSGGFQGELVTGRDEISEEKASLLRKRRARRKMWRRYTLSIDGFIADIVEVFPDRDMFIRGEEWLAEPQFLTLPSLSISIPQPGSISVMPTPGISLSPTETLVPSDDLFQNSDAESDVCHDTVVVSAPQITERDSWSESGGLLRFMAVFIAIILLLNMNREGDRSSSGGVNVGLQAVSSLLGRVAKLLDVSGYRED</sequence>
<dbReference type="InterPro" id="IPR028978">
    <property type="entry name" value="Chorismate_lyase_/UTRA_dom_sf"/>
</dbReference>
<dbReference type="OrthoDB" id="5673at2759"/>
<evidence type="ECO:0000313" key="3">
    <source>
        <dbReference type="Proteomes" id="UP000217199"/>
    </source>
</evidence>
<dbReference type="Proteomes" id="UP000217199">
    <property type="component" value="Unassembled WGS sequence"/>
</dbReference>
<dbReference type="EMBL" id="NBII01000004">
    <property type="protein sequence ID" value="PAV19579.1"/>
    <property type="molecule type" value="Genomic_DNA"/>
</dbReference>
<reference evidence="2 3" key="1">
    <citation type="journal article" date="2017" name="Mol. Ecol.">
        <title>Comparative and population genomic landscape of Phellinus noxius: A hypervariable fungus causing root rot in trees.</title>
        <authorList>
            <person name="Chung C.L."/>
            <person name="Lee T.J."/>
            <person name="Akiba M."/>
            <person name="Lee H.H."/>
            <person name="Kuo T.H."/>
            <person name="Liu D."/>
            <person name="Ke H.M."/>
            <person name="Yokoi T."/>
            <person name="Roa M.B."/>
            <person name="Lu M.J."/>
            <person name="Chang Y.Y."/>
            <person name="Ann P.J."/>
            <person name="Tsai J.N."/>
            <person name="Chen C.Y."/>
            <person name="Tzean S.S."/>
            <person name="Ota Y."/>
            <person name="Hattori T."/>
            <person name="Sahashi N."/>
            <person name="Liou R.F."/>
            <person name="Kikuchi T."/>
            <person name="Tsai I.J."/>
        </authorList>
    </citation>
    <scope>NUCLEOTIDE SEQUENCE [LARGE SCALE GENOMIC DNA]</scope>
    <source>
        <strain evidence="2 3">FFPRI411160</strain>
    </source>
</reference>
<dbReference type="STRING" id="2282107.A0A286UJA2"/>
<evidence type="ECO:0000256" key="1">
    <source>
        <dbReference type="SAM" id="MobiDB-lite"/>
    </source>
</evidence>
<dbReference type="AlphaFoldDB" id="A0A286UJA2"/>
<gene>
    <name evidence="2" type="ORF">PNOK_0451300</name>
</gene>
<organism evidence="2 3">
    <name type="scientific">Pyrrhoderma noxium</name>
    <dbReference type="NCBI Taxonomy" id="2282107"/>
    <lineage>
        <taxon>Eukaryota</taxon>
        <taxon>Fungi</taxon>
        <taxon>Dikarya</taxon>
        <taxon>Basidiomycota</taxon>
        <taxon>Agaricomycotina</taxon>
        <taxon>Agaricomycetes</taxon>
        <taxon>Hymenochaetales</taxon>
        <taxon>Hymenochaetaceae</taxon>
        <taxon>Pyrrhoderma</taxon>
    </lineage>
</organism>
<name>A0A286UJA2_9AGAM</name>
<feature type="compositionally biased region" description="Low complexity" evidence="1">
    <location>
        <begin position="70"/>
        <end position="81"/>
    </location>
</feature>
<comment type="caution">
    <text evidence="2">The sequence shown here is derived from an EMBL/GenBank/DDBJ whole genome shotgun (WGS) entry which is preliminary data.</text>
</comment>
<proteinExistence type="predicted"/>
<feature type="region of interest" description="Disordered" evidence="1">
    <location>
        <begin position="59"/>
        <end position="81"/>
    </location>
</feature>